<keyword evidence="2" id="KW-1185">Reference proteome</keyword>
<comment type="caution">
    <text evidence="1">The sequence shown here is derived from an EMBL/GenBank/DDBJ whole genome shotgun (WGS) entry which is preliminary data.</text>
</comment>
<proteinExistence type="predicted"/>
<sequence length="390" mass="42452">MDMLAFTIEFVVEGGCGGAADNELTSGQGEPGSIPDGVAPVFSYVGWLVGFLGDILPRPCIPALLHTRLASPALALETTLYEPLKSLHPTALFLLRLAENRLSVIDQATIHLNKMLTQNDRGAARTPGTINVKFILVKMCVVTRCRVFAPLCQLPESYNVTDVQQDGQDGRQGTGMTVCKQLRRSAPPRPLSSSRPTFSWGKTVLRKPSTFAFEPHGASFALSRFCYYLCSELSAREPTITAIRIWFPVESSPRILAFENRGRSQRPTIFLGELPLYLLLRSLAVSSQGLYLRDSSLQCALTEMWPDCSSPTTANRVRFPTGHPPPPGSSHVGIAPGDVAGRRVFSGISRLPCPRIPSQLHARIASPSSALKTSMLRPAILLSLAQLTET</sequence>
<name>A0ABQ9HW23_9NEOP</name>
<organism evidence="1 2">
    <name type="scientific">Dryococelus australis</name>
    <dbReference type="NCBI Taxonomy" id="614101"/>
    <lineage>
        <taxon>Eukaryota</taxon>
        <taxon>Metazoa</taxon>
        <taxon>Ecdysozoa</taxon>
        <taxon>Arthropoda</taxon>
        <taxon>Hexapoda</taxon>
        <taxon>Insecta</taxon>
        <taxon>Pterygota</taxon>
        <taxon>Neoptera</taxon>
        <taxon>Polyneoptera</taxon>
        <taxon>Phasmatodea</taxon>
        <taxon>Verophasmatodea</taxon>
        <taxon>Anareolatae</taxon>
        <taxon>Phasmatidae</taxon>
        <taxon>Eurycanthinae</taxon>
        <taxon>Dryococelus</taxon>
    </lineage>
</organism>
<evidence type="ECO:0000313" key="2">
    <source>
        <dbReference type="Proteomes" id="UP001159363"/>
    </source>
</evidence>
<dbReference type="Proteomes" id="UP001159363">
    <property type="component" value="Chromosome 3"/>
</dbReference>
<gene>
    <name evidence="1" type="ORF">PR048_008076</name>
</gene>
<accession>A0ABQ9HW23</accession>
<reference evidence="1 2" key="1">
    <citation type="submission" date="2023-02" db="EMBL/GenBank/DDBJ databases">
        <title>LHISI_Scaffold_Assembly.</title>
        <authorList>
            <person name="Stuart O.P."/>
            <person name="Cleave R."/>
            <person name="Magrath M.J.L."/>
            <person name="Mikheyev A.S."/>
        </authorList>
    </citation>
    <scope>NUCLEOTIDE SEQUENCE [LARGE SCALE GENOMIC DNA]</scope>
    <source>
        <strain evidence="1">Daus_M_001</strain>
        <tissue evidence="1">Leg muscle</tissue>
    </source>
</reference>
<evidence type="ECO:0000313" key="1">
    <source>
        <dbReference type="EMBL" id="KAJ8888584.1"/>
    </source>
</evidence>
<protein>
    <submittedName>
        <fullName evidence="1">Uncharacterized protein</fullName>
    </submittedName>
</protein>
<dbReference type="EMBL" id="JARBHB010000003">
    <property type="protein sequence ID" value="KAJ8888584.1"/>
    <property type="molecule type" value="Genomic_DNA"/>
</dbReference>